<feature type="compositionally biased region" description="Basic and acidic residues" evidence="4">
    <location>
        <begin position="733"/>
        <end position="747"/>
    </location>
</feature>
<feature type="compositionally biased region" description="Acidic residues" evidence="4">
    <location>
        <begin position="804"/>
        <end position="820"/>
    </location>
</feature>
<reference evidence="5" key="1">
    <citation type="submission" date="2018-08" db="EMBL/GenBank/DDBJ databases">
        <authorList>
            <person name="Cornetti L."/>
        </authorList>
    </citation>
    <scope>NUCLEOTIDE SEQUENCE</scope>
    <source>
        <strain evidence="5">FI-BAL1-1</strain>
    </source>
</reference>
<proteinExistence type="evidence at transcript level"/>
<gene>
    <name evidence="5" type="primary">EOG090X02MG</name>
</gene>
<dbReference type="GO" id="GO:0042273">
    <property type="term" value="P:ribosomal large subunit biogenesis"/>
    <property type="evidence" value="ECO:0007669"/>
    <property type="project" value="TreeGrafter"/>
</dbReference>
<feature type="region of interest" description="Disordered" evidence="4">
    <location>
        <begin position="704"/>
        <end position="820"/>
    </location>
</feature>
<dbReference type="GO" id="GO:0005730">
    <property type="term" value="C:nucleolus"/>
    <property type="evidence" value="ECO:0007669"/>
    <property type="project" value="TreeGrafter"/>
</dbReference>
<keyword evidence="3" id="KW-0539">Nucleus</keyword>
<dbReference type="SUPFAM" id="SSF48371">
    <property type="entry name" value="ARM repeat"/>
    <property type="match status" value="1"/>
</dbReference>
<dbReference type="PANTHER" id="PTHR12687:SF4">
    <property type="entry name" value="NUCLEOLAR COMPLEX PROTEIN 2 HOMOLOG"/>
    <property type="match status" value="1"/>
</dbReference>
<dbReference type="GO" id="GO:0030690">
    <property type="term" value="C:Noc1p-Noc2p complex"/>
    <property type="evidence" value="ECO:0007669"/>
    <property type="project" value="TreeGrafter"/>
</dbReference>
<feature type="compositionally biased region" description="Acidic residues" evidence="4">
    <location>
        <begin position="710"/>
        <end position="732"/>
    </location>
</feature>
<name>A0A4Y7LQ60_9CRUS</name>
<comment type="similarity">
    <text evidence="2">Belongs to the NOC2 family.</text>
</comment>
<protein>
    <submittedName>
        <fullName evidence="5">EOG090X02MG</fullName>
    </submittedName>
</protein>
<dbReference type="GO" id="GO:0005654">
    <property type="term" value="C:nucleoplasm"/>
    <property type="evidence" value="ECO:0007669"/>
    <property type="project" value="TreeGrafter"/>
</dbReference>
<feature type="compositionally biased region" description="Basic and acidic residues" evidence="4">
    <location>
        <begin position="170"/>
        <end position="182"/>
    </location>
</feature>
<comment type="subcellular location">
    <subcellularLocation>
        <location evidence="1">Nucleus</location>
    </subcellularLocation>
</comment>
<dbReference type="GO" id="GO:0003714">
    <property type="term" value="F:transcription corepressor activity"/>
    <property type="evidence" value="ECO:0007669"/>
    <property type="project" value="TreeGrafter"/>
</dbReference>
<dbReference type="PANTHER" id="PTHR12687">
    <property type="entry name" value="NUCLEOLAR COMPLEX 2 AND RAD4-RELATED"/>
    <property type="match status" value="1"/>
</dbReference>
<dbReference type="InterPro" id="IPR016024">
    <property type="entry name" value="ARM-type_fold"/>
</dbReference>
<organism evidence="5">
    <name type="scientific">Eubosmina coregoni</name>
    <dbReference type="NCBI Taxonomy" id="186181"/>
    <lineage>
        <taxon>Eukaryota</taxon>
        <taxon>Metazoa</taxon>
        <taxon>Ecdysozoa</taxon>
        <taxon>Arthropoda</taxon>
        <taxon>Crustacea</taxon>
        <taxon>Branchiopoda</taxon>
        <taxon>Diplostraca</taxon>
        <taxon>Cladocera</taxon>
        <taxon>Anomopoda</taxon>
        <taxon>Bosminidae</taxon>
        <taxon>Eubosmina</taxon>
    </lineage>
</organism>
<dbReference type="GO" id="GO:0030691">
    <property type="term" value="C:Noc2p-Noc3p complex"/>
    <property type="evidence" value="ECO:0007669"/>
    <property type="project" value="TreeGrafter"/>
</dbReference>
<accession>A0A4Y7LQ60</accession>
<feature type="region of interest" description="Disordered" evidence="4">
    <location>
        <begin position="162"/>
        <end position="197"/>
    </location>
</feature>
<evidence type="ECO:0000256" key="2">
    <source>
        <dbReference type="ARBA" id="ARBA00005907"/>
    </source>
</evidence>
<evidence type="ECO:0000256" key="3">
    <source>
        <dbReference type="ARBA" id="ARBA00023242"/>
    </source>
</evidence>
<evidence type="ECO:0000256" key="1">
    <source>
        <dbReference type="ARBA" id="ARBA00004123"/>
    </source>
</evidence>
<dbReference type="EMBL" id="LR000066">
    <property type="protein sequence ID" value="SVE69685.1"/>
    <property type="molecule type" value="mRNA"/>
</dbReference>
<evidence type="ECO:0000256" key="4">
    <source>
        <dbReference type="SAM" id="MobiDB-lite"/>
    </source>
</evidence>
<feature type="compositionally biased region" description="Acidic residues" evidence="4">
    <location>
        <begin position="782"/>
        <end position="795"/>
    </location>
</feature>
<dbReference type="GO" id="GO:0000122">
    <property type="term" value="P:negative regulation of transcription by RNA polymerase II"/>
    <property type="evidence" value="ECO:0007669"/>
    <property type="project" value="TreeGrafter"/>
</dbReference>
<feature type="compositionally biased region" description="Acidic residues" evidence="4">
    <location>
        <begin position="183"/>
        <end position="194"/>
    </location>
</feature>
<sequence length="820" mass="92459">MKKPATSVKGKALVQKTNGAGVTKKAPLKKVSADQEKKWANLSLDEFINSSASDDEEGTNSEGGDDSELDSSLDGEEIDSEEADGEELDDEDLDEEEGDSLDGEEADGEEDSDEEESDSENEGEGEVSAKEHKKTLSKLKESDPEFYQFLSENDRALLEFDSSDSDEEERGGQVHELPKPDELEVASDDSDFEDKESTVKRASNVITQAMVDKWQLELKNPKCIKTIADVVNAFRSAVHSVTEEKAGVTRFVVQGTSAFNAVVRLCIVHLIPAAKRFLKVEPEEKINLERCKSWVKVRLHVKAYLADVIRLLASLTESSLLSVILKHIHQLIPFYSAFVKLSKVLCKRLVSLWSSADDTIRVVAFLSLLRLGRTLSTQLLEPIIKAMYLSYARNCKFTSPSTWPVINFMRRSLVELMALQETLTYKHAFLYIRQLAIHLRNAVTLNKKDSLMTVYNWQFVHCLHLWAALLGAVPDSQLLKPLIYPLVQIAIGTINLVPTGRHFPLRFHIVTILNQLSIDSNVFIPVLPFLLEVMQNYNFEKKPSKTSMKPLELSCVLRVSQSQMSESGYRDAVIDLLYDRVLETLVAHSHSCSFPELALPAILQLKLFIKKCKHANYSKKLKQLLEKIKETASFVEQKRASVHFELADSRAVVALENQMKQEGTPMSIFHSSWKKMKDRETSIKIAKRTESAGEMNIPVVKKHVAKSRNEDDDDMDELFPSDISDDEIDDEDRFLTVEERGTKRQKDDDQEESINSSAKKARADEESKKAQKKKKKVVAPVVEEEEGEQGDEADQVVDFNMSSSDEDESEEGEEESENDD</sequence>
<dbReference type="AlphaFoldDB" id="A0A4Y7LQ60"/>
<feature type="compositionally biased region" description="Acidic residues" evidence="4">
    <location>
        <begin position="53"/>
        <end position="125"/>
    </location>
</feature>
<evidence type="ECO:0000313" key="5">
    <source>
        <dbReference type="EMBL" id="SVE69685.1"/>
    </source>
</evidence>
<dbReference type="InterPro" id="IPR005343">
    <property type="entry name" value="Noc2"/>
</dbReference>
<feature type="region of interest" description="Disordered" evidence="4">
    <location>
        <begin position="1"/>
        <end position="139"/>
    </location>
</feature>
<dbReference type="GO" id="GO:0042393">
    <property type="term" value="F:histone binding"/>
    <property type="evidence" value="ECO:0007669"/>
    <property type="project" value="TreeGrafter"/>
</dbReference>
<dbReference type="Pfam" id="PF03715">
    <property type="entry name" value="Noc2"/>
    <property type="match status" value="1"/>
</dbReference>